<name>A0A977K9W3_9CREN</name>
<dbReference type="GO" id="GO:0010498">
    <property type="term" value="P:proteasomal protein catabolic process"/>
    <property type="evidence" value="ECO:0007669"/>
    <property type="project" value="UniProtKB-UniRule"/>
</dbReference>
<keyword evidence="4 9" id="KW-0888">Threonine protease</keyword>
<comment type="subcellular location">
    <subcellularLocation>
        <location evidence="9">Cytoplasm</location>
    </subcellularLocation>
</comment>
<dbReference type="InterPro" id="IPR029055">
    <property type="entry name" value="Ntn_hydrolases_N"/>
</dbReference>
<keyword evidence="8 9" id="KW-0865">Zymogen</keyword>
<comment type="similarity">
    <text evidence="9">Belongs to the peptidase T1B family.</text>
</comment>
<comment type="subunit">
    <text evidence="9">The 20S proteasome core is composed of 14 alpha and 14 beta subunits that assemble into four stacked heptameric rings, resulting in a barrel-shaped structure. The two inner rings, each composed of seven catalytic beta subunits, are sandwiched by two outer rings, each composed of seven alpha subunits. The catalytic chamber with the active sites is on the inside of the barrel. Has a gated structure, the ends of the cylinder being occluded by the N-termini of the alpha-subunits. Is capped at one or both ends by the proteasome regulatory ATPase, PAN.</text>
</comment>
<evidence type="ECO:0000313" key="11">
    <source>
        <dbReference type="Proteomes" id="UP001063698"/>
    </source>
</evidence>
<dbReference type="AlphaFoldDB" id="A0A977K9W3"/>
<dbReference type="PANTHER" id="PTHR32194:SF0">
    <property type="entry name" value="ATP-DEPENDENT PROTEASE SUBUNIT HSLV"/>
    <property type="match status" value="1"/>
</dbReference>
<dbReference type="EMBL" id="CP006868">
    <property type="protein sequence ID" value="UXD21727.1"/>
    <property type="molecule type" value="Genomic_DNA"/>
</dbReference>
<dbReference type="EC" id="3.4.25.1" evidence="9"/>
<dbReference type="PROSITE" id="PS00854">
    <property type="entry name" value="PROTEASOME_BETA_1"/>
    <property type="match status" value="1"/>
</dbReference>
<comment type="function">
    <text evidence="9">Component of the proteasome core, a large protease complex with broad specificity involved in protein degradation.</text>
</comment>
<evidence type="ECO:0000256" key="4">
    <source>
        <dbReference type="ARBA" id="ARBA00022698"/>
    </source>
</evidence>
<keyword evidence="5 9" id="KW-0378">Hydrolase</keyword>
<dbReference type="InterPro" id="IPR023333">
    <property type="entry name" value="Proteasome_suB-type"/>
</dbReference>
<feature type="chain" id="PRO_5038203022" description="Proteasome subunit beta" evidence="9">
    <location>
        <begin position="6"/>
        <end position="198"/>
    </location>
</feature>
<dbReference type="InterPro" id="IPR001353">
    <property type="entry name" value="Proteasome_sua/b"/>
</dbReference>
<evidence type="ECO:0000313" key="10">
    <source>
        <dbReference type="EMBL" id="UXD21727.1"/>
    </source>
</evidence>
<comment type="caution">
    <text evidence="9">Lacks conserved residue(s) required for the propagation of feature annotation.</text>
</comment>
<dbReference type="InterPro" id="IPR019983">
    <property type="entry name" value="Pept_T1A_Psome_bsu_arc"/>
</dbReference>
<proteinExistence type="inferred from homology"/>
<dbReference type="Gene3D" id="3.60.20.10">
    <property type="entry name" value="Glutamine Phosphoribosylpyrophosphate, subunit 1, domain 1"/>
    <property type="match status" value="1"/>
</dbReference>
<sequence>MNGLGATAVGIKVKDGVVLAAEKRMSYGGFIMSKAIRKVFKIGNRMGMACAGLYADMQTISRILENQVRYYEISMKKEMKVRSAARFLGVLLYSNKMFPLLTETVFGGYDKEGAHIYVLDPVGSVVEERYSAAGTGAPLAIALIEKNYREDMSLEEAEQLAIDSIKVATSRDSLSGDGIDVLVIPVGGEPKTKFVPLS</sequence>
<evidence type="ECO:0000256" key="6">
    <source>
        <dbReference type="ARBA" id="ARBA00022813"/>
    </source>
</evidence>
<dbReference type="NCBIfam" id="TIGR03634">
    <property type="entry name" value="arc_protsome_B"/>
    <property type="match status" value="1"/>
</dbReference>
<reference evidence="10" key="1">
    <citation type="submission" date="2013-11" db="EMBL/GenBank/DDBJ databases">
        <title>Comparative genomics of Ignicoccus.</title>
        <authorList>
            <person name="Podar M."/>
        </authorList>
    </citation>
    <scope>NUCLEOTIDE SEQUENCE</scope>
    <source>
        <strain evidence="10">DSM 13166</strain>
    </source>
</reference>
<dbReference type="SUPFAM" id="SSF56235">
    <property type="entry name" value="N-terminal nucleophile aminohydrolases (Ntn hydrolases)"/>
    <property type="match status" value="1"/>
</dbReference>
<comment type="catalytic activity">
    <reaction evidence="1 9">
        <text>Cleavage of peptide bonds with very broad specificity.</text>
        <dbReference type="EC" id="3.4.25.1"/>
    </reaction>
</comment>
<evidence type="ECO:0000256" key="9">
    <source>
        <dbReference type="HAMAP-Rule" id="MF_02113"/>
    </source>
</evidence>
<evidence type="ECO:0000256" key="5">
    <source>
        <dbReference type="ARBA" id="ARBA00022801"/>
    </source>
</evidence>
<evidence type="ECO:0000256" key="1">
    <source>
        <dbReference type="ARBA" id="ARBA00001198"/>
    </source>
</evidence>
<dbReference type="InterPro" id="IPR016050">
    <property type="entry name" value="Proteasome_bsu_CS"/>
</dbReference>
<dbReference type="KEGG" id="ipc:IPA_07285"/>
<feature type="propeptide" id="PRO_5038203021" description="Removed in mature form; by autocatalysis" evidence="9">
    <location>
        <begin position="1"/>
        <end position="5"/>
    </location>
</feature>
<keyword evidence="11" id="KW-1185">Reference proteome</keyword>
<dbReference type="GO" id="GO:0004298">
    <property type="term" value="F:threonine-type endopeptidase activity"/>
    <property type="evidence" value="ECO:0007669"/>
    <property type="project" value="UniProtKB-UniRule"/>
</dbReference>
<dbReference type="PRINTS" id="PR00141">
    <property type="entry name" value="PROTEASOME"/>
</dbReference>
<dbReference type="GO" id="GO:0005737">
    <property type="term" value="C:cytoplasm"/>
    <property type="evidence" value="ECO:0007669"/>
    <property type="project" value="UniProtKB-SubCell"/>
</dbReference>
<keyword evidence="3 9" id="KW-0645">Protease</keyword>
<gene>
    <name evidence="9" type="primary">psmB</name>
    <name evidence="10" type="ORF">IPA_07285</name>
</gene>
<keyword evidence="6 9" id="KW-0068">Autocatalytic cleavage</keyword>
<dbReference type="Proteomes" id="UP001063698">
    <property type="component" value="Chromosome"/>
</dbReference>
<keyword evidence="7 9" id="KW-0647">Proteasome</keyword>
<dbReference type="Pfam" id="PF00227">
    <property type="entry name" value="Proteasome"/>
    <property type="match status" value="1"/>
</dbReference>
<evidence type="ECO:0000256" key="2">
    <source>
        <dbReference type="ARBA" id="ARBA00022490"/>
    </source>
</evidence>
<dbReference type="PANTHER" id="PTHR32194">
    <property type="entry name" value="METALLOPROTEASE TLDD"/>
    <property type="match status" value="1"/>
</dbReference>
<evidence type="ECO:0000256" key="8">
    <source>
        <dbReference type="ARBA" id="ARBA00023145"/>
    </source>
</evidence>
<organism evidence="10 11">
    <name type="scientific">Ignicoccus pacificus DSM 13166</name>
    <dbReference type="NCBI Taxonomy" id="940294"/>
    <lineage>
        <taxon>Archaea</taxon>
        <taxon>Thermoproteota</taxon>
        <taxon>Thermoprotei</taxon>
        <taxon>Desulfurococcales</taxon>
        <taxon>Desulfurococcaceae</taxon>
        <taxon>Ignicoccus</taxon>
    </lineage>
</organism>
<evidence type="ECO:0000256" key="3">
    <source>
        <dbReference type="ARBA" id="ARBA00022670"/>
    </source>
</evidence>
<evidence type="ECO:0000256" key="7">
    <source>
        <dbReference type="ARBA" id="ARBA00022942"/>
    </source>
</evidence>
<dbReference type="InterPro" id="IPR000243">
    <property type="entry name" value="Pept_T1A_subB"/>
</dbReference>
<comment type="activity regulation">
    <text evidence="9">The formation of the proteasomal ATPase PAN-20S proteasome complex, via the docking of the C-termini of PAN into the intersubunit pockets in the alpha-rings, triggers opening of the gate for substrate entry. Interconversion between the open-gate and close-gate conformations leads to a dynamic regulation of the 20S proteasome proteolysis activity.</text>
</comment>
<protein>
    <recommendedName>
        <fullName evidence="9">Proteasome subunit beta</fullName>
        <ecNumber evidence="9">3.4.25.1</ecNumber>
    </recommendedName>
    <alternativeName>
        <fullName evidence="9">20S proteasome beta subunit</fullName>
    </alternativeName>
    <alternativeName>
        <fullName evidence="9">Proteasome core protein PsmB</fullName>
    </alternativeName>
</protein>
<dbReference type="HAMAP" id="MF_02113_A">
    <property type="entry name" value="Proteasome_B_A"/>
    <property type="match status" value="1"/>
</dbReference>
<keyword evidence="2 9" id="KW-0963">Cytoplasm</keyword>
<dbReference type="GO" id="GO:0019774">
    <property type="term" value="C:proteasome core complex, beta-subunit complex"/>
    <property type="evidence" value="ECO:0007669"/>
    <property type="project" value="UniProtKB-UniRule"/>
</dbReference>
<accession>A0A977K9W3</accession>